<evidence type="ECO:0000313" key="2">
    <source>
        <dbReference type="EMBL" id="MBB4018578.1"/>
    </source>
</evidence>
<organism evidence="2 3">
    <name type="scientific">Chelatococcus caeni</name>
    <dbReference type="NCBI Taxonomy" id="1348468"/>
    <lineage>
        <taxon>Bacteria</taxon>
        <taxon>Pseudomonadati</taxon>
        <taxon>Pseudomonadota</taxon>
        <taxon>Alphaproteobacteria</taxon>
        <taxon>Hyphomicrobiales</taxon>
        <taxon>Chelatococcaceae</taxon>
        <taxon>Chelatococcus</taxon>
    </lineage>
</organism>
<evidence type="ECO:0000313" key="3">
    <source>
        <dbReference type="Proteomes" id="UP000577362"/>
    </source>
</evidence>
<keyword evidence="3" id="KW-1185">Reference proteome</keyword>
<proteinExistence type="predicted"/>
<name>A0A840C4P0_9HYPH</name>
<dbReference type="AlphaFoldDB" id="A0A840C4P0"/>
<accession>A0A840C4P0</accession>
<reference evidence="2 3" key="1">
    <citation type="submission" date="2020-08" db="EMBL/GenBank/DDBJ databases">
        <title>Genomic Encyclopedia of Type Strains, Phase IV (KMG-IV): sequencing the most valuable type-strain genomes for metagenomic binning, comparative biology and taxonomic classification.</title>
        <authorList>
            <person name="Goeker M."/>
        </authorList>
    </citation>
    <scope>NUCLEOTIDE SEQUENCE [LARGE SCALE GENOMIC DNA]</scope>
    <source>
        <strain evidence="2 3">DSM 103737</strain>
    </source>
</reference>
<dbReference type="Pfam" id="PF09361">
    <property type="entry name" value="Phasin_2"/>
    <property type="match status" value="1"/>
</dbReference>
<dbReference type="Proteomes" id="UP000577362">
    <property type="component" value="Unassembled WGS sequence"/>
</dbReference>
<evidence type="ECO:0000259" key="1">
    <source>
        <dbReference type="Pfam" id="PF09361"/>
    </source>
</evidence>
<protein>
    <recommendedName>
        <fullName evidence="1">Phasin domain-containing protein</fullName>
    </recommendedName>
</protein>
<dbReference type="EMBL" id="JACIEN010000004">
    <property type="protein sequence ID" value="MBB4018578.1"/>
    <property type="molecule type" value="Genomic_DNA"/>
</dbReference>
<dbReference type="RefSeq" id="WP_156332940.1">
    <property type="nucleotide sequence ID" value="NZ_JACIEN010000004.1"/>
</dbReference>
<comment type="caution">
    <text evidence="2">The sequence shown here is derived from an EMBL/GenBank/DDBJ whole genome shotgun (WGS) entry which is preliminary data.</text>
</comment>
<gene>
    <name evidence="2" type="ORF">GGR16_003625</name>
</gene>
<sequence length="106" mass="12157">MTPDKQATHPRRPNAGDMQLPLEAFPLWFKASTFDLPVALGTEMLHFMARRLEAQASFWQDLGRCRDVPEAVERQTAFAQQAVTDYTQEFATLVRKAEDKVIHTEH</sequence>
<dbReference type="InterPro" id="IPR018968">
    <property type="entry name" value="Phasin"/>
</dbReference>
<feature type="domain" description="Phasin" evidence="1">
    <location>
        <begin position="39"/>
        <end position="93"/>
    </location>
</feature>